<sequence>MTDFIKMIDDINPETYASLRQALELGKWPDGNKLTREQKELTMMAIIAWEQKNLPEEQRTGYLGEDKCASQKNKELNIDPSLFAPAAGTLH</sequence>
<dbReference type="InterPro" id="IPR009749">
    <property type="entry name" value="DUF1315"/>
</dbReference>
<evidence type="ECO:0000313" key="1">
    <source>
        <dbReference type="EMBL" id="TDQ39916.1"/>
    </source>
</evidence>
<dbReference type="AlphaFoldDB" id="A0A4R6U2N7"/>
<name>A0A4R6U2N7_9GAMM</name>
<dbReference type="Proteomes" id="UP000294575">
    <property type="component" value="Unassembled WGS sequence"/>
</dbReference>
<dbReference type="EMBL" id="SNYK01000001">
    <property type="protein sequence ID" value="TDQ39916.1"/>
    <property type="molecule type" value="Genomic_DNA"/>
</dbReference>
<evidence type="ECO:0008006" key="3">
    <source>
        <dbReference type="Google" id="ProtNLM"/>
    </source>
</evidence>
<dbReference type="OrthoDB" id="5616307at2"/>
<accession>A0A4R6U2N7</accession>
<reference evidence="1 2" key="1">
    <citation type="submission" date="2019-03" db="EMBL/GenBank/DDBJ databases">
        <title>Genomic Encyclopedia of Type Strains, Phase IV (KMG-IV): sequencing the most valuable type-strain genomes for metagenomic binning, comparative biology and taxonomic classification.</title>
        <authorList>
            <person name="Goeker M."/>
        </authorList>
    </citation>
    <scope>NUCLEOTIDE SEQUENCE [LARGE SCALE GENOMIC DNA]</scope>
    <source>
        <strain evidence="1 2">DSM 28679</strain>
    </source>
</reference>
<dbReference type="Pfam" id="PF07023">
    <property type="entry name" value="DUF1315"/>
    <property type="match status" value="1"/>
</dbReference>
<gene>
    <name evidence="1" type="ORF">DFQ45_10145</name>
</gene>
<evidence type="ECO:0000313" key="2">
    <source>
        <dbReference type="Proteomes" id="UP000294575"/>
    </source>
</evidence>
<organism evidence="1 2">
    <name type="scientific">Thiopseudomonas denitrificans</name>
    <dbReference type="NCBI Taxonomy" id="1501432"/>
    <lineage>
        <taxon>Bacteria</taxon>
        <taxon>Pseudomonadati</taxon>
        <taxon>Pseudomonadota</taxon>
        <taxon>Gammaproteobacteria</taxon>
        <taxon>Pseudomonadales</taxon>
        <taxon>Pseudomonadaceae</taxon>
        <taxon>Thiopseudomonas</taxon>
    </lineage>
</organism>
<dbReference type="RefSeq" id="WP_101496527.1">
    <property type="nucleotide sequence ID" value="NZ_LNJZ01000006.1"/>
</dbReference>
<comment type="caution">
    <text evidence="1">The sequence shown here is derived from an EMBL/GenBank/DDBJ whole genome shotgun (WGS) entry which is preliminary data.</text>
</comment>
<protein>
    <recommendedName>
        <fullName evidence="3">DUF1315 family protein</fullName>
    </recommendedName>
</protein>
<proteinExistence type="predicted"/>
<keyword evidence="2" id="KW-1185">Reference proteome</keyword>